<dbReference type="EMBL" id="CAXAMN010007335">
    <property type="protein sequence ID" value="CAK9021219.1"/>
    <property type="molecule type" value="Genomic_DNA"/>
</dbReference>
<accession>A0ABP0K4Y4</accession>
<evidence type="ECO:0000313" key="1">
    <source>
        <dbReference type="EMBL" id="CAK9021219.1"/>
    </source>
</evidence>
<proteinExistence type="predicted"/>
<reference evidence="1 2" key="1">
    <citation type="submission" date="2024-02" db="EMBL/GenBank/DDBJ databases">
        <authorList>
            <person name="Chen Y."/>
            <person name="Shah S."/>
            <person name="Dougan E. K."/>
            <person name="Thang M."/>
            <person name="Chan C."/>
        </authorList>
    </citation>
    <scope>NUCLEOTIDE SEQUENCE [LARGE SCALE GENOMIC DNA]</scope>
</reference>
<keyword evidence="2" id="KW-1185">Reference proteome</keyword>
<evidence type="ECO:0000313" key="2">
    <source>
        <dbReference type="Proteomes" id="UP001642484"/>
    </source>
</evidence>
<gene>
    <name evidence="1" type="ORF">CCMP2556_LOCUS14379</name>
</gene>
<name>A0ABP0K4Y4_9DINO</name>
<comment type="caution">
    <text evidence="1">The sequence shown here is derived from an EMBL/GenBank/DDBJ whole genome shotgun (WGS) entry which is preliminary data.</text>
</comment>
<protein>
    <submittedName>
        <fullName evidence="1">Uncharacterized protein</fullName>
    </submittedName>
</protein>
<organism evidence="1 2">
    <name type="scientific">Durusdinium trenchii</name>
    <dbReference type="NCBI Taxonomy" id="1381693"/>
    <lineage>
        <taxon>Eukaryota</taxon>
        <taxon>Sar</taxon>
        <taxon>Alveolata</taxon>
        <taxon>Dinophyceae</taxon>
        <taxon>Suessiales</taxon>
        <taxon>Symbiodiniaceae</taxon>
        <taxon>Durusdinium</taxon>
    </lineage>
</organism>
<sequence length="71" mass="7565">MIAKSIVAKGFDPSETLTTRGCHIGFGTLRFGDGQKRGLACRLVSLGCCIVHCMAGRGLSTLRFDAVSDNF</sequence>
<dbReference type="Proteomes" id="UP001642484">
    <property type="component" value="Unassembled WGS sequence"/>
</dbReference>